<feature type="transmembrane region" description="Helical" evidence="6">
    <location>
        <begin position="188"/>
        <end position="210"/>
    </location>
</feature>
<reference evidence="8" key="1">
    <citation type="submission" date="2018-05" db="EMBL/GenBank/DDBJ databases">
        <authorList>
            <person name="Lanie J.A."/>
            <person name="Ng W.-L."/>
            <person name="Kazmierczak K.M."/>
            <person name="Andrzejewski T.M."/>
            <person name="Davidsen T.M."/>
            <person name="Wayne K.J."/>
            <person name="Tettelin H."/>
            <person name="Glass J.I."/>
            <person name="Rusch D."/>
            <person name="Podicherti R."/>
            <person name="Tsui H.-C.T."/>
            <person name="Winkler M.E."/>
        </authorList>
    </citation>
    <scope>NUCLEOTIDE SEQUENCE</scope>
</reference>
<dbReference type="InterPro" id="IPR020846">
    <property type="entry name" value="MFS_dom"/>
</dbReference>
<feature type="transmembrane region" description="Helical" evidence="6">
    <location>
        <begin position="285"/>
        <end position="306"/>
    </location>
</feature>
<dbReference type="EMBL" id="UINC01004821">
    <property type="protein sequence ID" value="SVA17086.1"/>
    <property type="molecule type" value="Genomic_DNA"/>
</dbReference>
<keyword evidence="4 6" id="KW-1133">Transmembrane helix</keyword>
<feature type="transmembrane region" description="Helical" evidence="6">
    <location>
        <begin position="243"/>
        <end position="265"/>
    </location>
</feature>
<feature type="transmembrane region" description="Helical" evidence="6">
    <location>
        <begin position="344"/>
        <end position="364"/>
    </location>
</feature>
<feature type="transmembrane region" description="Helical" evidence="6">
    <location>
        <begin position="154"/>
        <end position="176"/>
    </location>
</feature>
<dbReference type="GO" id="GO:0016020">
    <property type="term" value="C:membrane"/>
    <property type="evidence" value="ECO:0007669"/>
    <property type="project" value="UniProtKB-SubCell"/>
</dbReference>
<feature type="transmembrane region" description="Helical" evidence="6">
    <location>
        <begin position="88"/>
        <end position="107"/>
    </location>
</feature>
<dbReference type="Gene3D" id="1.20.1250.20">
    <property type="entry name" value="MFS general substrate transporter like domains"/>
    <property type="match status" value="2"/>
</dbReference>
<evidence type="ECO:0000313" key="8">
    <source>
        <dbReference type="EMBL" id="SVA17086.1"/>
    </source>
</evidence>
<evidence type="ECO:0000256" key="5">
    <source>
        <dbReference type="ARBA" id="ARBA00023136"/>
    </source>
</evidence>
<comment type="subcellular location">
    <subcellularLocation>
        <location evidence="1">Membrane</location>
        <topology evidence="1">Multi-pass membrane protein</topology>
    </subcellularLocation>
</comment>
<keyword evidence="3 6" id="KW-0812">Transmembrane</keyword>
<gene>
    <name evidence="8" type="ORF">METZ01_LOCUS69940</name>
</gene>
<feature type="transmembrane region" description="Helical" evidence="6">
    <location>
        <begin position="113"/>
        <end position="134"/>
    </location>
</feature>
<dbReference type="PROSITE" id="PS50850">
    <property type="entry name" value="MFS"/>
    <property type="match status" value="1"/>
</dbReference>
<dbReference type="GO" id="GO:0022857">
    <property type="term" value="F:transmembrane transporter activity"/>
    <property type="evidence" value="ECO:0007669"/>
    <property type="project" value="InterPro"/>
</dbReference>
<evidence type="ECO:0000259" key="7">
    <source>
        <dbReference type="PROSITE" id="PS50850"/>
    </source>
</evidence>
<evidence type="ECO:0000256" key="4">
    <source>
        <dbReference type="ARBA" id="ARBA00022989"/>
    </source>
</evidence>
<dbReference type="SUPFAM" id="SSF103473">
    <property type="entry name" value="MFS general substrate transporter"/>
    <property type="match status" value="1"/>
</dbReference>
<evidence type="ECO:0000256" key="6">
    <source>
        <dbReference type="SAM" id="Phobius"/>
    </source>
</evidence>
<evidence type="ECO:0000256" key="2">
    <source>
        <dbReference type="ARBA" id="ARBA00022448"/>
    </source>
</evidence>
<dbReference type="AlphaFoldDB" id="A0A381TLX2"/>
<evidence type="ECO:0000256" key="1">
    <source>
        <dbReference type="ARBA" id="ARBA00004141"/>
    </source>
</evidence>
<dbReference type="InterPro" id="IPR036259">
    <property type="entry name" value="MFS_trans_sf"/>
</dbReference>
<feature type="transmembrane region" description="Helical" evidence="6">
    <location>
        <begin position="55"/>
        <end position="76"/>
    </location>
</feature>
<dbReference type="CDD" id="cd17328">
    <property type="entry name" value="MFS_spinster_like"/>
    <property type="match status" value="1"/>
</dbReference>
<dbReference type="InterPro" id="IPR044770">
    <property type="entry name" value="MFS_spinster-like"/>
</dbReference>
<sequence length="447" mass="49529">MQTNSDEVEQAYPSPTRAWYMVILLTILYMFSFLDRTIIVLLIEPIKADLGLSDTQLSLLYGFAFALFYTFLGIPIARMADRRNRRTIIMWGVAIWSVMTAICGITRNFGQLFIARMGVGVGEAALSPAAYSLISDSFPPNERARAMSVYTMGLYLGVGFALVLGGVVIEWVASIGTVELPILGEIRAWQATFLAVGLPGLLLAGLMMTVREPLRRELGSSQVGKEVDQVSLREATAWFAKRWRFYFVFYGAMSCLVLYSYALTAWTPSFFIRTYAWTSLEVSRYYGLVVLVFGPAGILFGGWWASRWSARGDTIANARMVVVCFALLVIPASGLTLLNDPFNALILMALVKFVSGLPLGIAVAAMHEVTPNRLRALAVGFYMFTINLIGLGSGPTTVALLTDYLFRDPEMLRYSMAIVGAATCLIGLLLSLYALRQFRHQKEIFKL</sequence>
<accession>A0A381TLX2</accession>
<feature type="transmembrane region" description="Helical" evidence="6">
    <location>
        <begin position="376"/>
        <end position="394"/>
    </location>
</feature>
<dbReference type="PANTHER" id="PTHR23505:SF79">
    <property type="entry name" value="PROTEIN SPINSTER"/>
    <property type="match status" value="1"/>
</dbReference>
<feature type="transmembrane region" description="Helical" evidence="6">
    <location>
        <begin position="414"/>
        <end position="435"/>
    </location>
</feature>
<dbReference type="InterPro" id="IPR011701">
    <property type="entry name" value="MFS"/>
</dbReference>
<feature type="transmembrane region" description="Helical" evidence="6">
    <location>
        <begin position="20"/>
        <end position="43"/>
    </location>
</feature>
<feature type="domain" description="Major facilitator superfamily (MFS) profile" evidence="7">
    <location>
        <begin position="21"/>
        <end position="439"/>
    </location>
</feature>
<proteinExistence type="predicted"/>
<protein>
    <recommendedName>
        <fullName evidence="7">Major facilitator superfamily (MFS) profile domain-containing protein</fullName>
    </recommendedName>
</protein>
<dbReference type="Pfam" id="PF07690">
    <property type="entry name" value="MFS_1"/>
    <property type="match status" value="1"/>
</dbReference>
<evidence type="ECO:0000256" key="3">
    <source>
        <dbReference type="ARBA" id="ARBA00022692"/>
    </source>
</evidence>
<keyword evidence="2" id="KW-0813">Transport</keyword>
<dbReference type="PANTHER" id="PTHR23505">
    <property type="entry name" value="SPINSTER"/>
    <property type="match status" value="1"/>
</dbReference>
<name>A0A381TLX2_9ZZZZ</name>
<feature type="transmembrane region" description="Helical" evidence="6">
    <location>
        <begin position="318"/>
        <end position="338"/>
    </location>
</feature>
<keyword evidence="5 6" id="KW-0472">Membrane</keyword>
<organism evidence="8">
    <name type="scientific">marine metagenome</name>
    <dbReference type="NCBI Taxonomy" id="408172"/>
    <lineage>
        <taxon>unclassified sequences</taxon>
        <taxon>metagenomes</taxon>
        <taxon>ecological metagenomes</taxon>
    </lineage>
</organism>